<dbReference type="PANTHER" id="PTHR30154:SF54">
    <property type="entry name" value="POSSIBLE TRANSCRIPTIONAL REGULATORY PROTEIN (PROBABLY LRP_ASNC-FAMILY)"/>
    <property type="match status" value="1"/>
</dbReference>
<evidence type="ECO:0000259" key="4">
    <source>
        <dbReference type="PROSITE" id="PS50956"/>
    </source>
</evidence>
<dbReference type="GO" id="GO:0043565">
    <property type="term" value="F:sequence-specific DNA binding"/>
    <property type="evidence" value="ECO:0007669"/>
    <property type="project" value="InterPro"/>
</dbReference>
<sequence>MSNSMKNRQAAAIDDTDRTIIAAVTADARMTNSELAAAVGIAPSTAHGRLRALVERGLISGFTASIDQAQLGRGLQALVGVTLRPGARQASIIDFADHARGFDEVVQVFFLGGVDDFMVHVAVADSSSLRRFVVEHISGHDRVASTRTNIIFDYHRNAVVSSFR</sequence>
<dbReference type="InterPro" id="IPR036388">
    <property type="entry name" value="WH-like_DNA-bd_sf"/>
</dbReference>
<reference evidence="5 6" key="1">
    <citation type="submission" date="2018-08" db="EMBL/GenBank/DDBJ databases">
        <title>Microbacterium lemovicicum sp. nov., a bacterium isolated from a natural uranium-rich soil.</title>
        <authorList>
            <person name="ORTET P."/>
        </authorList>
    </citation>
    <scope>NUCLEOTIDE SEQUENCE [LARGE SCALE GENOMIC DNA]</scope>
    <source>
        <strain evidence="5 6">Viu22</strain>
    </source>
</reference>
<dbReference type="InterPro" id="IPR019887">
    <property type="entry name" value="Tscrpt_reg_AsnC/Lrp_C"/>
</dbReference>
<dbReference type="Proteomes" id="UP000276888">
    <property type="component" value="Chromosome"/>
</dbReference>
<organism evidence="5 6">
    <name type="scientific">Microbacterium lemovicicum</name>
    <dbReference type="NCBI Taxonomy" id="1072463"/>
    <lineage>
        <taxon>Bacteria</taxon>
        <taxon>Bacillati</taxon>
        <taxon>Actinomycetota</taxon>
        <taxon>Actinomycetes</taxon>
        <taxon>Micrococcales</taxon>
        <taxon>Microbacteriaceae</taxon>
        <taxon>Microbacterium</taxon>
    </lineage>
</organism>
<dbReference type="Gene3D" id="3.30.70.920">
    <property type="match status" value="1"/>
</dbReference>
<dbReference type="InterPro" id="IPR000485">
    <property type="entry name" value="AsnC-type_HTH_dom"/>
</dbReference>
<dbReference type="OrthoDB" id="4411089at2"/>
<dbReference type="InterPro" id="IPR011991">
    <property type="entry name" value="ArsR-like_HTH"/>
</dbReference>
<keyword evidence="1" id="KW-0805">Transcription regulation</keyword>
<gene>
    <name evidence="5" type="primary">lrp_3</name>
    <name evidence="5" type="ORF">CVS47_02500</name>
</gene>
<evidence type="ECO:0000313" key="5">
    <source>
        <dbReference type="EMBL" id="AZS37853.1"/>
    </source>
</evidence>
<dbReference type="CDD" id="cd00090">
    <property type="entry name" value="HTH_ARSR"/>
    <property type="match status" value="1"/>
</dbReference>
<keyword evidence="2" id="KW-0238">DNA-binding</keyword>
<accession>A0A3Q9IZN1</accession>
<dbReference type="InterPro" id="IPR011008">
    <property type="entry name" value="Dimeric_a/b-barrel"/>
</dbReference>
<evidence type="ECO:0000313" key="6">
    <source>
        <dbReference type="Proteomes" id="UP000276888"/>
    </source>
</evidence>
<dbReference type="SMART" id="SM00344">
    <property type="entry name" value="HTH_ASNC"/>
    <property type="match status" value="1"/>
</dbReference>
<dbReference type="InterPro" id="IPR036390">
    <property type="entry name" value="WH_DNA-bd_sf"/>
</dbReference>
<evidence type="ECO:0000256" key="3">
    <source>
        <dbReference type="ARBA" id="ARBA00023163"/>
    </source>
</evidence>
<dbReference type="SUPFAM" id="SSF54909">
    <property type="entry name" value="Dimeric alpha+beta barrel"/>
    <property type="match status" value="1"/>
</dbReference>
<dbReference type="PANTHER" id="PTHR30154">
    <property type="entry name" value="LEUCINE-RESPONSIVE REGULATORY PROTEIN"/>
    <property type="match status" value="1"/>
</dbReference>
<evidence type="ECO:0000256" key="2">
    <source>
        <dbReference type="ARBA" id="ARBA00023125"/>
    </source>
</evidence>
<dbReference type="PROSITE" id="PS50956">
    <property type="entry name" value="HTH_ASNC_2"/>
    <property type="match status" value="1"/>
</dbReference>
<dbReference type="PRINTS" id="PR00033">
    <property type="entry name" value="HTHASNC"/>
</dbReference>
<dbReference type="SUPFAM" id="SSF46785">
    <property type="entry name" value="Winged helix' DNA-binding domain"/>
    <property type="match status" value="1"/>
</dbReference>
<dbReference type="AlphaFoldDB" id="A0A3Q9IZN1"/>
<dbReference type="GO" id="GO:0043200">
    <property type="term" value="P:response to amino acid"/>
    <property type="evidence" value="ECO:0007669"/>
    <property type="project" value="TreeGrafter"/>
</dbReference>
<proteinExistence type="predicted"/>
<dbReference type="Pfam" id="PF13412">
    <property type="entry name" value="HTH_24"/>
    <property type="match status" value="1"/>
</dbReference>
<dbReference type="GO" id="GO:0005829">
    <property type="term" value="C:cytosol"/>
    <property type="evidence" value="ECO:0007669"/>
    <property type="project" value="TreeGrafter"/>
</dbReference>
<dbReference type="Pfam" id="PF01037">
    <property type="entry name" value="AsnC_trans_reg"/>
    <property type="match status" value="1"/>
</dbReference>
<dbReference type="EMBL" id="CP031423">
    <property type="protein sequence ID" value="AZS37853.1"/>
    <property type="molecule type" value="Genomic_DNA"/>
</dbReference>
<keyword evidence="6" id="KW-1185">Reference proteome</keyword>
<protein>
    <submittedName>
        <fullName evidence="5">Leucine-responsive regulatory protein</fullName>
    </submittedName>
</protein>
<dbReference type="InterPro" id="IPR019888">
    <property type="entry name" value="Tscrpt_reg_AsnC-like"/>
</dbReference>
<evidence type="ECO:0000256" key="1">
    <source>
        <dbReference type="ARBA" id="ARBA00023015"/>
    </source>
</evidence>
<keyword evidence="3" id="KW-0804">Transcription</keyword>
<feature type="domain" description="HTH asnC-type" evidence="4">
    <location>
        <begin position="13"/>
        <end position="74"/>
    </location>
</feature>
<name>A0A3Q9IZN1_9MICO</name>
<dbReference type="Gene3D" id="1.10.10.10">
    <property type="entry name" value="Winged helix-like DNA-binding domain superfamily/Winged helix DNA-binding domain"/>
    <property type="match status" value="1"/>
</dbReference>
<dbReference type="KEGG" id="mlv:CVS47_02500"/>